<dbReference type="Proteomes" id="UP000003100">
    <property type="component" value="Unassembled WGS sequence"/>
</dbReference>
<feature type="region of interest" description="Disordered" evidence="1">
    <location>
        <begin position="217"/>
        <end position="251"/>
    </location>
</feature>
<dbReference type="GO" id="GO:0003755">
    <property type="term" value="F:peptidyl-prolyl cis-trans isomerase activity"/>
    <property type="evidence" value="ECO:0007669"/>
    <property type="project" value="InterPro"/>
</dbReference>
<evidence type="ECO:0000256" key="1">
    <source>
        <dbReference type="SAM" id="MobiDB-lite"/>
    </source>
</evidence>
<evidence type="ECO:0000313" key="2">
    <source>
        <dbReference type="EMBL" id="EEG47295.1"/>
    </source>
</evidence>
<dbReference type="eggNOG" id="ENOG502ZE7V">
    <property type="taxonomic scope" value="Bacteria"/>
</dbReference>
<sequence length="419" mass="46653">MAWDIGGLNCNLLGQCPCFVDEKSLYFYKINVQEDDMKRNRERIIVAALTGAIALSGLAGCGQLDGGKTVATVDKEEISMGVLSFMTRYQQAQTAQMYMSMLGSDPSSMWDQVEDEKKGTTYGDSLRDDALEQLEEMCLLKIHADEYEVTVTKEEQEKIQRAAKQFMEDNSEEVKSELVVSQKDVERFLELTTYYQKMQEPIKADADMNVTDEEAAQTTVTYTKVDPPDTEATTDEEKEDSGQEEKDAKTKAQEILDQVLATEDADMDAIAKSVDEDLSALSESFSTNEAEEEEDETDTSTGNLPDAVKEAVKGLQDGEVVSSLIQDGDSYYVVRLDSAFDQEATENQKDSIISERKQELYDDTVEEWRDKADISEDKKAIKKLKVKGNHKFTFKAEEAESTGAGDGASENAENSEASE</sequence>
<dbReference type="AlphaFoldDB" id="C0CSG2"/>
<proteinExistence type="predicted"/>
<gene>
    <name evidence="2" type="ORF">RUMHYD_03829</name>
</gene>
<accession>C0CSG2</accession>
<dbReference type="Pfam" id="PF13624">
    <property type="entry name" value="SurA_N_3"/>
    <property type="match status" value="1"/>
</dbReference>
<dbReference type="SUPFAM" id="SSF109998">
    <property type="entry name" value="Triger factor/SurA peptide-binding domain-like"/>
    <property type="match status" value="1"/>
</dbReference>
<dbReference type="PATRIC" id="fig|476272.21.peg.513"/>
<reference evidence="2 3" key="2">
    <citation type="submission" date="2009-02" db="EMBL/GenBank/DDBJ databases">
        <title>Draft genome sequence of Blautia hydrogenotrophica DSM 10507 (Ruminococcus hydrogenotrophicus DSM 10507).</title>
        <authorList>
            <person name="Sudarsanam P."/>
            <person name="Ley R."/>
            <person name="Guruge J."/>
            <person name="Turnbaugh P.J."/>
            <person name="Mahowald M."/>
            <person name="Liep D."/>
            <person name="Gordon J."/>
        </authorList>
    </citation>
    <scope>NUCLEOTIDE SEQUENCE [LARGE SCALE GENOMIC DNA]</scope>
    <source>
        <strain evidence="3">DSM 10507 / JCM 14656 / S5a33</strain>
    </source>
</reference>
<dbReference type="InterPro" id="IPR027304">
    <property type="entry name" value="Trigger_fact/SurA_dom_sf"/>
</dbReference>
<feature type="region of interest" description="Disordered" evidence="1">
    <location>
        <begin position="395"/>
        <end position="419"/>
    </location>
</feature>
<dbReference type="Gene3D" id="3.10.50.40">
    <property type="match status" value="1"/>
</dbReference>
<evidence type="ECO:0000313" key="3">
    <source>
        <dbReference type="Proteomes" id="UP000003100"/>
    </source>
</evidence>
<dbReference type="InterPro" id="IPR046357">
    <property type="entry name" value="PPIase_dom_sf"/>
</dbReference>
<feature type="compositionally biased region" description="Low complexity" evidence="1">
    <location>
        <begin position="408"/>
        <end position="419"/>
    </location>
</feature>
<dbReference type="EMBL" id="ACBZ01000207">
    <property type="protein sequence ID" value="EEG47295.1"/>
    <property type="molecule type" value="Genomic_DNA"/>
</dbReference>
<keyword evidence="3" id="KW-1185">Reference proteome</keyword>
<feature type="compositionally biased region" description="Acidic residues" evidence="1">
    <location>
        <begin position="228"/>
        <end position="239"/>
    </location>
</feature>
<reference evidence="2 3" key="1">
    <citation type="submission" date="2009-01" db="EMBL/GenBank/DDBJ databases">
        <authorList>
            <person name="Fulton L."/>
            <person name="Clifton S."/>
            <person name="Fulton B."/>
            <person name="Xu J."/>
            <person name="Minx P."/>
            <person name="Pepin K.H."/>
            <person name="Johnson M."/>
            <person name="Bhonagiri V."/>
            <person name="Nash W.E."/>
            <person name="Mardis E.R."/>
            <person name="Wilson R.K."/>
        </authorList>
    </citation>
    <scope>NUCLEOTIDE SEQUENCE [LARGE SCALE GENOMIC DNA]</scope>
    <source>
        <strain evidence="3">DSM 10507 / JCM 14656 / S5a33</strain>
    </source>
</reference>
<feature type="compositionally biased region" description="Basic and acidic residues" evidence="1">
    <location>
        <begin position="240"/>
        <end position="251"/>
    </location>
</feature>
<dbReference type="HOGENOM" id="CLU_041768_1_0_9"/>
<comment type="caution">
    <text evidence="2">The sequence shown here is derived from an EMBL/GenBank/DDBJ whole genome shotgun (WGS) entry which is preliminary data.</text>
</comment>
<feature type="region of interest" description="Disordered" evidence="1">
    <location>
        <begin position="280"/>
        <end position="311"/>
    </location>
</feature>
<name>C0CSG2_BLAHS</name>
<protein>
    <submittedName>
        <fullName evidence="2">Uncharacterized protein</fullName>
    </submittedName>
</protein>
<organism evidence="2 3">
    <name type="scientific">Blautia hydrogenotrophica (strain DSM 10507 / JCM 14656 / S5a33)</name>
    <name type="common">Ruminococcus hydrogenotrophicus</name>
    <dbReference type="NCBI Taxonomy" id="476272"/>
    <lineage>
        <taxon>Bacteria</taxon>
        <taxon>Bacillati</taxon>
        <taxon>Bacillota</taxon>
        <taxon>Clostridia</taxon>
        <taxon>Lachnospirales</taxon>
        <taxon>Lachnospiraceae</taxon>
        <taxon>Blautia</taxon>
    </lineage>
</organism>
<feature type="compositionally biased region" description="Acidic residues" evidence="1">
    <location>
        <begin position="289"/>
        <end position="298"/>
    </location>
</feature>